<feature type="transmembrane region" description="Helical" evidence="2">
    <location>
        <begin position="382"/>
        <end position="403"/>
    </location>
</feature>
<dbReference type="Gene3D" id="3.30.2090.10">
    <property type="entry name" value="Multidrug efflux transporter AcrB TolC docking domain, DN and DC subdomains"/>
    <property type="match status" value="2"/>
</dbReference>
<dbReference type="Gene3D" id="1.20.1640.10">
    <property type="entry name" value="Multidrug efflux transporter AcrB transmembrane domain"/>
    <property type="match status" value="2"/>
</dbReference>
<evidence type="ECO:0000256" key="1">
    <source>
        <dbReference type="SAM" id="MobiDB-lite"/>
    </source>
</evidence>
<dbReference type="Gene3D" id="3.30.70.1320">
    <property type="entry name" value="Multidrug efflux transporter AcrB pore domain like"/>
    <property type="match status" value="1"/>
</dbReference>
<dbReference type="SUPFAM" id="SSF82714">
    <property type="entry name" value="Multidrug efflux transporter AcrB TolC docking domain, DN and DC subdomains"/>
    <property type="match status" value="2"/>
</dbReference>
<feature type="region of interest" description="Disordered" evidence="1">
    <location>
        <begin position="1004"/>
        <end position="1028"/>
    </location>
</feature>
<feature type="transmembrane region" description="Helical" evidence="2">
    <location>
        <begin position="356"/>
        <end position="376"/>
    </location>
</feature>
<feature type="transmembrane region" description="Helical" evidence="2">
    <location>
        <begin position="897"/>
        <end position="916"/>
    </location>
</feature>
<proteinExistence type="predicted"/>
<dbReference type="InterPro" id="IPR027463">
    <property type="entry name" value="AcrB_DN_DC_subdom"/>
</dbReference>
<dbReference type="Gene3D" id="3.30.70.1430">
    <property type="entry name" value="Multidrug efflux transporter AcrB pore domain"/>
    <property type="match status" value="2"/>
</dbReference>
<dbReference type="EMBL" id="RCHT01000029">
    <property type="protein sequence ID" value="RLL08705.1"/>
    <property type="molecule type" value="Genomic_DNA"/>
</dbReference>
<feature type="transmembrane region" description="Helical" evidence="2">
    <location>
        <begin position="971"/>
        <end position="997"/>
    </location>
</feature>
<comment type="caution">
    <text evidence="3">The sequence shown here is derived from an EMBL/GenBank/DDBJ whole genome shotgun (WGS) entry which is preliminary data.</text>
</comment>
<dbReference type="SUPFAM" id="SSF82693">
    <property type="entry name" value="Multidrug efflux transporter AcrB pore domain, PN1, PN2, PC1 and PC2 subdomains"/>
    <property type="match status" value="2"/>
</dbReference>
<feature type="transmembrane region" description="Helical" evidence="2">
    <location>
        <begin position="943"/>
        <end position="965"/>
    </location>
</feature>
<keyword evidence="2" id="KW-0472">Membrane</keyword>
<dbReference type="GO" id="GO:0042910">
    <property type="term" value="F:xenobiotic transmembrane transporter activity"/>
    <property type="evidence" value="ECO:0007669"/>
    <property type="project" value="TreeGrafter"/>
</dbReference>
<keyword evidence="2" id="KW-1133">Transmembrane helix</keyword>
<evidence type="ECO:0000313" key="4">
    <source>
        <dbReference type="Proteomes" id="UP000276301"/>
    </source>
</evidence>
<keyword evidence="2" id="KW-0812">Transmembrane</keyword>
<dbReference type="PANTHER" id="PTHR32063:SF0">
    <property type="entry name" value="SWARMING MOTILITY PROTEIN SWRC"/>
    <property type="match status" value="1"/>
</dbReference>
<evidence type="ECO:0000256" key="2">
    <source>
        <dbReference type="SAM" id="Phobius"/>
    </source>
</evidence>
<feature type="transmembrane region" description="Helical" evidence="2">
    <location>
        <begin position="424"/>
        <end position="447"/>
    </location>
</feature>
<dbReference type="PANTHER" id="PTHR32063">
    <property type="match status" value="1"/>
</dbReference>
<dbReference type="Gene3D" id="3.30.70.1440">
    <property type="entry name" value="Multidrug efflux transporter AcrB pore domain"/>
    <property type="match status" value="1"/>
</dbReference>
<feature type="transmembrane region" description="Helical" evidence="2">
    <location>
        <begin position="459"/>
        <end position="483"/>
    </location>
</feature>
<dbReference type="PRINTS" id="PR00702">
    <property type="entry name" value="ACRIFLAVINRP"/>
</dbReference>
<feature type="transmembrane region" description="Helical" evidence="2">
    <location>
        <begin position="867"/>
        <end position="891"/>
    </location>
</feature>
<gene>
    <name evidence="3" type="ORF">D4A47_11690</name>
</gene>
<sequence>MNLTKLAIRRPVSMFIVVLALVVFGFSAMLGAPLELMPDMEMPAMIILTIYPGAGPEEVNDLVTSVIEDSAASLSGVKNVTSQSKENMSIVMLEMDYGANMDVAHMDLQEKLDMYKSTLPDDAQTPTIIEVSMDMMPSIVLSANATGDVDLLRLIDDDVKPEFEKLSGVATADVMGGQKDYISVTLNEERLKQYKLDMNTIIGFVGAADFSIPAGSVDRGDQELSLRGGVSYNTVESLKNIPITLPTGQVIHLSDVANVYQGTEEAGSISRYNGHETVMISITKRQSAGTVDVSRAVIDTMNKINASNIGIEMSVINDSSEQILASIKTVIQTLIGAVILCMIVLFLFFRDWRASLIVGSSIPVSVLTTLILMNMMGFSFNVVSLGGLIIGVGMMVDNSIVVLESCFQRQERQLTHREAALEGAKFVTSSIIASTITTIVVFLPISILKGLSGQMFRQLGFTIIFSLTASLISALTIVPLMFCRLKPVEREGRFGLWLKKVEVSYGGFLKKTFRHKALVVIVSVVLLVVSVGMVFFIPMQLMPDIDQGSISISVDTKPGLKLTEVDRILTGLETMVAECPDVERYSLSSGGGSMLSSGGGGSISVYLRGDREKSTKEWVDIWRAQTANTVGYDVDVSASSMMSMMGGGSSVDVNIQGNDLDTLRGVSRQIEEQLRGRGEVVRVTSTVSSGDPQAEIKVDPIKATAVGLTPKQVIGTVYNIMEGNSPDTLRVNGQEYDIRIEYPKDRYQTVADLSGLMLTAPGGRQVPLLDIATIEYSNAPLQIDRQNNQYIVTVSGQLTTAAERNAAKITQEVTKSVEGILPIGVSIATSDMMESMNEEFSALGGAILTAILLVFMVMAMQFESARFSIIVMICVPFSLIGSFGLMLLSGVTMSMPSLMGFLMLVGTVVNNGILFIDTANSYRGSMDAETALIYAGRSRLRPILMTTLTTVLSMLPMALAIGSSAEAMQGMAIVIIGGLTASTVLTLLLLPTFYLLFRGKPRKNNDTDPEAALKPPASDLTPEELSQF</sequence>
<evidence type="ECO:0000313" key="3">
    <source>
        <dbReference type="EMBL" id="RLL08705.1"/>
    </source>
</evidence>
<feature type="transmembrane region" description="Helical" evidence="2">
    <location>
        <begin position="840"/>
        <end position="860"/>
    </location>
</feature>
<name>A0A498CKI4_9FIRM</name>
<dbReference type="SUPFAM" id="SSF82866">
    <property type="entry name" value="Multidrug efflux transporter AcrB transmembrane domain"/>
    <property type="match status" value="2"/>
</dbReference>
<protein>
    <submittedName>
        <fullName evidence="3">Efflux RND transporter permease subunit</fullName>
    </submittedName>
</protein>
<accession>A0A498CKI4</accession>
<feature type="transmembrane region" description="Helical" evidence="2">
    <location>
        <begin position="517"/>
        <end position="537"/>
    </location>
</feature>
<dbReference type="Pfam" id="PF00873">
    <property type="entry name" value="ACR_tran"/>
    <property type="match status" value="1"/>
</dbReference>
<keyword evidence="4" id="KW-1185">Reference proteome</keyword>
<dbReference type="InterPro" id="IPR001036">
    <property type="entry name" value="Acrflvin-R"/>
</dbReference>
<dbReference type="Proteomes" id="UP000276301">
    <property type="component" value="Unassembled WGS sequence"/>
</dbReference>
<reference evidence="3 4" key="1">
    <citation type="submission" date="2018-10" db="EMBL/GenBank/DDBJ databases">
        <title>Anaerotruncus faecis sp. nov., isolated from human feces.</title>
        <authorList>
            <person name="Wang Y.-J."/>
        </authorList>
    </citation>
    <scope>NUCLEOTIDE SEQUENCE [LARGE SCALE GENOMIC DNA]</scope>
    <source>
        <strain evidence="3 4">22A2-44</strain>
    </source>
</reference>
<organism evidence="3 4">
    <name type="scientific">Anaerotruncus massiliensis</name>
    <name type="common">ex Liu et al. 2021</name>
    <dbReference type="NCBI Taxonomy" id="2321404"/>
    <lineage>
        <taxon>Bacteria</taxon>
        <taxon>Bacillati</taxon>
        <taxon>Bacillota</taxon>
        <taxon>Clostridia</taxon>
        <taxon>Eubacteriales</taxon>
        <taxon>Oscillospiraceae</taxon>
        <taxon>Anaerotruncus</taxon>
    </lineage>
</organism>
<dbReference type="AlphaFoldDB" id="A0A498CKI4"/>
<feature type="transmembrane region" description="Helical" evidence="2">
    <location>
        <begin position="330"/>
        <end position="349"/>
    </location>
</feature>
<dbReference type="GO" id="GO:0005886">
    <property type="term" value="C:plasma membrane"/>
    <property type="evidence" value="ECO:0007669"/>
    <property type="project" value="TreeGrafter"/>
</dbReference>
<dbReference type="RefSeq" id="WP_121587403.1">
    <property type="nucleotide sequence ID" value="NZ_RCHT01000029.1"/>
</dbReference>